<accession>A0ABW0MCA4</accession>
<keyword evidence="2" id="KW-0732">Signal</keyword>
<evidence type="ECO:0000256" key="2">
    <source>
        <dbReference type="SAM" id="SignalP"/>
    </source>
</evidence>
<evidence type="ECO:0000313" key="4">
    <source>
        <dbReference type="Proteomes" id="UP001596045"/>
    </source>
</evidence>
<feature type="compositionally biased region" description="Low complexity" evidence="1">
    <location>
        <begin position="52"/>
        <end position="62"/>
    </location>
</feature>
<reference evidence="4" key="1">
    <citation type="journal article" date="2019" name="Int. J. Syst. Evol. Microbiol.">
        <title>The Global Catalogue of Microorganisms (GCM) 10K type strain sequencing project: providing services to taxonomists for standard genome sequencing and annotation.</title>
        <authorList>
            <consortium name="The Broad Institute Genomics Platform"/>
            <consortium name="The Broad Institute Genome Sequencing Center for Infectious Disease"/>
            <person name="Wu L."/>
            <person name="Ma J."/>
        </authorList>
    </citation>
    <scope>NUCLEOTIDE SEQUENCE [LARGE SCALE GENOMIC DNA]</scope>
    <source>
        <strain evidence="4">JCM 17066</strain>
    </source>
</reference>
<protein>
    <submittedName>
        <fullName evidence="3">Uncharacterized protein</fullName>
    </submittedName>
</protein>
<feature type="signal peptide" evidence="2">
    <location>
        <begin position="1"/>
        <end position="26"/>
    </location>
</feature>
<proteinExistence type="predicted"/>
<organism evidence="3 4">
    <name type="scientific">Paraherbaspirillum soli</name>
    <dbReference type="NCBI Taxonomy" id="631222"/>
    <lineage>
        <taxon>Bacteria</taxon>
        <taxon>Pseudomonadati</taxon>
        <taxon>Pseudomonadota</taxon>
        <taxon>Betaproteobacteria</taxon>
        <taxon>Burkholderiales</taxon>
        <taxon>Oxalobacteraceae</taxon>
        <taxon>Paraherbaspirillum</taxon>
    </lineage>
</organism>
<dbReference type="Proteomes" id="UP001596045">
    <property type="component" value="Unassembled WGS sequence"/>
</dbReference>
<comment type="caution">
    <text evidence="3">The sequence shown here is derived from an EMBL/GenBank/DDBJ whole genome shotgun (WGS) entry which is preliminary data.</text>
</comment>
<feature type="region of interest" description="Disordered" evidence="1">
    <location>
        <begin position="52"/>
        <end position="125"/>
    </location>
</feature>
<gene>
    <name evidence="3" type="ORF">ACFPM8_11545</name>
</gene>
<feature type="compositionally biased region" description="Polar residues" evidence="1">
    <location>
        <begin position="115"/>
        <end position="125"/>
    </location>
</feature>
<sequence length="125" mass="12586">MKTRIYSTLKYIIPLSLAGLSMAAQAQGVPPPQNGHLLTPLPKTIVAPESLPSPAAAALTSPINTISSGNPASPTNPSTTLPNQTPTQPASSENISGSGPRPAVRGMSGGDISAPDSSGKSHLPK</sequence>
<evidence type="ECO:0000313" key="3">
    <source>
        <dbReference type="EMBL" id="MFC5474591.1"/>
    </source>
</evidence>
<feature type="chain" id="PRO_5046596117" evidence="2">
    <location>
        <begin position="27"/>
        <end position="125"/>
    </location>
</feature>
<evidence type="ECO:0000256" key="1">
    <source>
        <dbReference type="SAM" id="MobiDB-lite"/>
    </source>
</evidence>
<dbReference type="RefSeq" id="WP_378997692.1">
    <property type="nucleotide sequence ID" value="NZ_JBHSMT010000014.1"/>
</dbReference>
<dbReference type="EMBL" id="JBHSMT010000014">
    <property type="protein sequence ID" value="MFC5474591.1"/>
    <property type="molecule type" value="Genomic_DNA"/>
</dbReference>
<feature type="compositionally biased region" description="Polar residues" evidence="1">
    <location>
        <begin position="63"/>
        <end position="97"/>
    </location>
</feature>
<keyword evidence="4" id="KW-1185">Reference proteome</keyword>
<name>A0ABW0MCA4_9BURK</name>